<dbReference type="OMA" id="HFFYKHC"/>
<proteinExistence type="predicted"/>
<evidence type="ECO:0000256" key="2">
    <source>
        <dbReference type="ARBA" id="ARBA00023242"/>
    </source>
</evidence>
<dbReference type="Gene3D" id="2.30.29.30">
    <property type="entry name" value="Pleckstrin-homology domain (PH domain)/Phosphotyrosine-binding domain (PTB)"/>
    <property type="match status" value="1"/>
</dbReference>
<dbReference type="GO" id="GO:0005654">
    <property type="term" value="C:nucleoplasm"/>
    <property type="evidence" value="ECO:0007669"/>
    <property type="project" value="TreeGrafter"/>
</dbReference>
<dbReference type="GO" id="GO:0072542">
    <property type="term" value="F:protein phosphatase activator activity"/>
    <property type="evidence" value="ECO:0007669"/>
    <property type="project" value="TreeGrafter"/>
</dbReference>
<dbReference type="InterPro" id="IPR011993">
    <property type="entry name" value="PH-like_dom_sf"/>
</dbReference>
<feature type="domain" description="Serine/threonine-protein phosphatase 4 regulatory subunit 3-like central" evidence="4">
    <location>
        <begin position="212"/>
        <end position="394"/>
    </location>
</feature>
<dbReference type="KEGG" id="bbig:BBBOND_0303720"/>
<keyword evidence="7" id="KW-1185">Reference proteome</keyword>
<evidence type="ECO:0000259" key="4">
    <source>
        <dbReference type="Pfam" id="PF04802"/>
    </source>
</evidence>
<comment type="subcellular location">
    <subcellularLocation>
        <location evidence="1">Nucleus</location>
    </subcellularLocation>
</comment>
<feature type="compositionally biased region" description="Low complexity" evidence="3">
    <location>
        <begin position="183"/>
        <end position="192"/>
    </location>
</feature>
<evidence type="ECO:0000259" key="5">
    <source>
        <dbReference type="Pfam" id="PF22972"/>
    </source>
</evidence>
<dbReference type="VEuPathDB" id="PiroplasmaDB:BBBOND_0303720"/>
<dbReference type="STRING" id="5866.A0A061D7E6"/>
<accession>A0A061D7E6</accession>
<dbReference type="PANTHER" id="PTHR23318">
    <property type="entry name" value="ATP SYNTHASE GAMMA-RELATED"/>
    <property type="match status" value="1"/>
</dbReference>
<dbReference type="Pfam" id="PF22972">
    <property type="entry name" value="EVH1_PP4R3"/>
    <property type="match status" value="1"/>
</dbReference>
<feature type="compositionally biased region" description="Gly residues" evidence="3">
    <location>
        <begin position="173"/>
        <end position="182"/>
    </location>
</feature>
<evidence type="ECO:0000313" key="7">
    <source>
        <dbReference type="Proteomes" id="UP000033188"/>
    </source>
</evidence>
<reference evidence="7" key="1">
    <citation type="journal article" date="2014" name="Nucleic Acids Res.">
        <title>The evolutionary dynamics of variant antigen genes in Babesia reveal a history of genomic innovation underlying host-parasite interaction.</title>
        <authorList>
            <person name="Jackson A.P."/>
            <person name="Otto T.D."/>
            <person name="Darby A."/>
            <person name="Ramaprasad A."/>
            <person name="Xia D."/>
            <person name="Echaide I.E."/>
            <person name="Farber M."/>
            <person name="Gahlot S."/>
            <person name="Gamble J."/>
            <person name="Gupta D."/>
            <person name="Gupta Y."/>
            <person name="Jackson L."/>
            <person name="Malandrin L."/>
            <person name="Malas T.B."/>
            <person name="Moussa E."/>
            <person name="Nair M."/>
            <person name="Reid A.J."/>
            <person name="Sanders M."/>
            <person name="Sharma J."/>
            <person name="Tracey A."/>
            <person name="Quail M.A."/>
            <person name="Weir W."/>
            <person name="Wastling J.M."/>
            <person name="Hall N."/>
            <person name="Willadsen P."/>
            <person name="Lingelbach K."/>
            <person name="Shiels B."/>
            <person name="Tait A."/>
            <person name="Berriman M."/>
            <person name="Allred D.R."/>
            <person name="Pain A."/>
        </authorList>
    </citation>
    <scope>NUCLEOTIDE SEQUENCE [LARGE SCALE GENOMIC DNA]</scope>
    <source>
        <strain evidence="7">Bond</strain>
    </source>
</reference>
<dbReference type="PANTHER" id="PTHR23318:SF0">
    <property type="entry name" value="SERINE_THREONINE-PROTEIN PHOSPHATASE 4 REGULATORY SUBUNIT 3"/>
    <property type="match status" value="1"/>
</dbReference>
<feature type="region of interest" description="Disordered" evidence="3">
    <location>
        <begin position="820"/>
        <end position="840"/>
    </location>
</feature>
<feature type="region of interest" description="Disordered" evidence="3">
    <location>
        <begin position="154"/>
        <end position="192"/>
    </location>
</feature>
<sequence length="887" mass="99844">MAVEPGQDELEAIEVELRSEPRLQKAHPVNGIPASCRRVKLYEIYSSNVGSAGYGNIDTQDTWVDKGTGYCHIKEPTDQGSPQIVIELEQEGMTVVVISNILYNTNYSSQNDSIIIWQEGGEGRLYRALSFQNVVGHKSFWTYISGLVDEQCIQSSDRDGGSGSETELDGDGDGGSGSGSGQNGSSSPNESSKFNVMYRVLPVPTVGELRKLETTLDAMLSQNSVSDMVYMDLLDKRWLMETFAIMRNCVEIEDLSTLSAIAAIMSRLILNWCGNLELMHVFVSDEMFIDLLQAFEYDAELLSQNISLEHVKFFRQHVKHHDVIMLGNPAFYRLVHSSYRIEYLKDVVLPRQLDEFSIQRLNTVLFSNTNEILNILSSDGRGFVESLKEQLPHKYMAALLLRELLGAARCSQGVNQPDRISLLLLVKHSQLLIELIGYLDGTAPACRDFREHLLPKNESMDREYTALKGALARMQDYRPDLLGTRRHGLMDPVSLAVEIFNLCLEVFPSIVRTAVFADAEAKSEPSLLFALCDVIATNPDGGVQAQTRDIFLRLLDPKNMDLPEKDEMCSLFYDNGVLDRLIERVFGDNVPDSPTIRVAKVHAMELLSLCAREHRHRFKLRVQSHKLPLRVLASSLRPFDKFVTVGAMKFLHVCIKMKDMSVERHIIKYDVLRPVFWILKTKISAGRDGGSMLESVCLGILSTIDTWALDGLVEWIFQDPVCSTLFEDLKRAYSHCCENFVFNNLERMYNYSRSGGMSNKKRHVIVDPDRWFEEDDEEEVEPIKRHIINISGSLVDGYDDDDYTGDIDLADITATAPGASSPLLRPADMEPWGHDSTERAKDEAEDVFEFSFKGNKATKINVFLDTCRKQPSAGGKIANDFVLDSSE</sequence>
<dbReference type="AlphaFoldDB" id="A0A061D7E6"/>
<protein>
    <submittedName>
        <fullName evidence="6">Serine/threonine-protein phosphatase 4 regulatory subunit 3-A</fullName>
    </submittedName>
</protein>
<dbReference type="InterPro" id="IPR051137">
    <property type="entry name" value="PP4R3-like"/>
</dbReference>
<keyword evidence="2" id="KW-0539">Nucleus</keyword>
<dbReference type="GeneID" id="24565009"/>
<dbReference type="GO" id="GO:0030289">
    <property type="term" value="C:protein phosphatase 4 complex"/>
    <property type="evidence" value="ECO:0007669"/>
    <property type="project" value="TreeGrafter"/>
</dbReference>
<evidence type="ECO:0000256" key="3">
    <source>
        <dbReference type="SAM" id="MobiDB-lite"/>
    </source>
</evidence>
<dbReference type="InterPro" id="IPR055236">
    <property type="entry name" value="EVH1_PP4R3"/>
</dbReference>
<dbReference type="InterPro" id="IPR006887">
    <property type="entry name" value="P4R3-like_central_dom"/>
</dbReference>
<feature type="domain" description="Serine/threonine-protein phosphatase 4 regulatory subunit 3-like central" evidence="4">
    <location>
        <begin position="494"/>
        <end position="740"/>
    </location>
</feature>
<feature type="compositionally biased region" description="Basic and acidic residues" evidence="3">
    <location>
        <begin position="827"/>
        <end position="840"/>
    </location>
</feature>
<feature type="domain" description="PP4R3 EVH1-like" evidence="5">
    <location>
        <begin position="61"/>
        <end position="147"/>
    </location>
</feature>
<dbReference type="Pfam" id="PF04802">
    <property type="entry name" value="PP4R3"/>
    <property type="match status" value="2"/>
</dbReference>
<evidence type="ECO:0000256" key="1">
    <source>
        <dbReference type="ARBA" id="ARBA00004123"/>
    </source>
</evidence>
<name>A0A061D7E6_BABBI</name>
<dbReference type="OrthoDB" id="27483at2759"/>
<dbReference type="Proteomes" id="UP000033188">
    <property type="component" value="Chromosome 3"/>
</dbReference>
<organism evidence="6 7">
    <name type="scientific">Babesia bigemina</name>
    <dbReference type="NCBI Taxonomy" id="5866"/>
    <lineage>
        <taxon>Eukaryota</taxon>
        <taxon>Sar</taxon>
        <taxon>Alveolata</taxon>
        <taxon>Apicomplexa</taxon>
        <taxon>Aconoidasida</taxon>
        <taxon>Piroplasmida</taxon>
        <taxon>Babesiidae</taxon>
        <taxon>Babesia</taxon>
    </lineage>
</organism>
<dbReference type="RefSeq" id="XP_012768654.1">
    <property type="nucleotide sequence ID" value="XM_012913200.1"/>
</dbReference>
<gene>
    <name evidence="6" type="ORF">BBBOND_0303720</name>
</gene>
<evidence type="ECO:0000313" key="6">
    <source>
        <dbReference type="EMBL" id="CDR96468.1"/>
    </source>
</evidence>
<dbReference type="EMBL" id="LK391709">
    <property type="protein sequence ID" value="CDR96468.1"/>
    <property type="molecule type" value="Genomic_DNA"/>
</dbReference>